<proteinExistence type="predicted"/>
<gene>
    <name evidence="3" type="primary">LOC107265028</name>
</gene>
<organism evidence="2 3">
    <name type="scientific">Cephus cinctus</name>
    <name type="common">Wheat stem sawfly</name>
    <dbReference type="NCBI Taxonomy" id="211228"/>
    <lineage>
        <taxon>Eukaryota</taxon>
        <taxon>Metazoa</taxon>
        <taxon>Ecdysozoa</taxon>
        <taxon>Arthropoda</taxon>
        <taxon>Hexapoda</taxon>
        <taxon>Insecta</taxon>
        <taxon>Pterygota</taxon>
        <taxon>Neoptera</taxon>
        <taxon>Endopterygota</taxon>
        <taxon>Hymenoptera</taxon>
        <taxon>Cephoidea</taxon>
        <taxon>Cephidae</taxon>
        <taxon>Cephus</taxon>
    </lineage>
</organism>
<protein>
    <submittedName>
        <fullName evidence="3">Uncharacterized protein LOC107265028</fullName>
    </submittedName>
</protein>
<name>A0AAJ7FFM3_CEPCN</name>
<feature type="coiled-coil region" evidence="1">
    <location>
        <begin position="280"/>
        <end position="312"/>
    </location>
</feature>
<dbReference type="GeneID" id="107265028"/>
<sequence length="497" mass="57562">MKMECKNNQFPKAQSMSKRLRIILKPLKFCILGNKGKRCSEIIVQQNDNTLHDSQYDCQIRKEDKFTDLANTPEIEIGQYAAGPSAVVEDIGVSNTVAPLLKEQSEEPLITIPEESETSGPQEERNKNICPDECTCKVIRALYLIVDEMKKVDTVISEVKRRDEYVYIPTTEDKNIFINSIKQNSQVCHVIINELKRQRIQINKMLKLYNESTVKFSRLDAAMEQQSDKVREMEVEVARILETVETLQKEREERHALFVKKRAESKIKDEKDEELFEMDLAWLSNLEERRERELKEEEERDKDQELKRIKDRAMLTAAIRQLQELTVAQRTRSFCRENLVTLTHNPANEINCKNRHRLHSSHYNKSTIPVPLGTIPRCHCSAVSPIGLNKINTADPTFIPIVCGSPVKMSRTHLIKIRGDEYPTLRQETVEYQMQSNGTFATDHGVRNNCQQGPLRRTHGAFATKEKRCKDIKTINKNQSNIGNVRPWFGHRKKNYV</sequence>
<evidence type="ECO:0000313" key="3">
    <source>
        <dbReference type="RefSeq" id="XP_015589444.2"/>
    </source>
</evidence>
<keyword evidence="1" id="KW-0175">Coiled coil</keyword>
<reference evidence="3" key="1">
    <citation type="submission" date="2025-08" db="UniProtKB">
        <authorList>
            <consortium name="RefSeq"/>
        </authorList>
    </citation>
    <scope>IDENTIFICATION</scope>
</reference>
<accession>A0AAJ7FFM3</accession>
<feature type="coiled-coil region" evidence="1">
    <location>
        <begin position="192"/>
        <end position="250"/>
    </location>
</feature>
<evidence type="ECO:0000256" key="1">
    <source>
        <dbReference type="SAM" id="Coils"/>
    </source>
</evidence>
<dbReference type="RefSeq" id="XP_015589444.2">
    <property type="nucleotide sequence ID" value="XM_015733958.2"/>
</dbReference>
<dbReference type="AlphaFoldDB" id="A0AAJ7FFM3"/>
<keyword evidence="2" id="KW-1185">Reference proteome</keyword>
<dbReference type="Proteomes" id="UP000694920">
    <property type="component" value="Unplaced"/>
</dbReference>
<evidence type="ECO:0000313" key="2">
    <source>
        <dbReference type="Proteomes" id="UP000694920"/>
    </source>
</evidence>
<dbReference type="KEGG" id="ccin:107265028"/>